<dbReference type="PROSITE" id="PS00296">
    <property type="entry name" value="CHAPERONINS_CPN60"/>
    <property type="match status" value="1"/>
</dbReference>
<accession>A0A073IG98</accession>
<sequence>MAAKDVKFGTDARNKMLTGVNILADAVKVTLGPKGRNVVLDKSFGAPRITKDGVSVAKEIELEDKFENMGAQMVKEVASRTNDEAGDGTTTATVLAQAIVKEGMKSVAAGMNPMDLKRGIDMATSAVVEAIKSAARPVSDSDEVAQVGTISANGEAEIGRQIADAMQKVGNEGVITVEENKGLETETDVVEGMQFDRGYLSPYFVTNSDKMTVELEDAIILLHEKKLSSLQPMVPLLEQVIQSQKPLVIIAEDVEGEALATLVVNKLRGGLKIAAVKAPGFGDRRKAMLQDLAVLTGGQVISEDLGMKLESVTMDMLGSAKKVQITKDESTIVDGGGDKGDIEARVAQIRNQIEETSSDYDREKLQERVAKLAGGVAVIRVGGMTEVEVKERKDRVDDALNATRAAVQEGIVVGGGVALVQAAKSLDGLEGANNDQNVGITIVRKALEAPLRQIAENSGVDGSVVAGKIRESDDLTFGFNAQTEEYGDMFNFGVIDPAKVSRTALQDAASIAGLLITTEAMVGDRPSKDGGGAAMPDMGGMGGMGGMM</sequence>
<dbReference type="FunFam" id="1.10.560.10:FF:000001">
    <property type="entry name" value="60 kDa chaperonin"/>
    <property type="match status" value="1"/>
</dbReference>
<dbReference type="SUPFAM" id="SSF54849">
    <property type="entry name" value="GroEL-intermediate domain like"/>
    <property type="match status" value="1"/>
</dbReference>
<feature type="binding site" evidence="7">
    <location>
        <begin position="87"/>
        <end position="91"/>
    </location>
    <ligand>
        <name>ATP</name>
        <dbReference type="ChEBI" id="CHEBI:30616"/>
    </ligand>
</feature>
<evidence type="ECO:0000256" key="7">
    <source>
        <dbReference type="HAMAP-Rule" id="MF_00600"/>
    </source>
</evidence>
<feature type="binding site" evidence="7">
    <location>
        <begin position="30"/>
        <end position="33"/>
    </location>
    <ligand>
        <name>ATP</name>
        <dbReference type="ChEBI" id="CHEBI:30616"/>
    </ligand>
</feature>
<dbReference type="GO" id="GO:0005524">
    <property type="term" value="F:ATP binding"/>
    <property type="evidence" value="ECO:0007669"/>
    <property type="project" value="UniProtKB-UniRule"/>
</dbReference>
<protein>
    <recommendedName>
        <fullName evidence="7">Chaperonin GroEL</fullName>
        <ecNumber evidence="7">5.6.1.7</ecNumber>
    </recommendedName>
    <alternativeName>
        <fullName evidence="7">60 kDa chaperonin</fullName>
    </alternativeName>
    <alternativeName>
        <fullName evidence="7">Chaperonin-60</fullName>
        <shortName evidence="7">Cpn60</shortName>
    </alternativeName>
</protein>
<comment type="caution">
    <text evidence="11">The sequence shown here is derived from an EMBL/GenBank/DDBJ whole genome shotgun (WGS) entry which is preliminary data.</text>
</comment>
<proteinExistence type="inferred from homology"/>
<dbReference type="InterPro" id="IPR027413">
    <property type="entry name" value="GROEL-like_equatorial_sf"/>
</dbReference>
<dbReference type="Gene3D" id="1.10.560.10">
    <property type="entry name" value="GroEL-like equatorial domain"/>
    <property type="match status" value="1"/>
</dbReference>
<evidence type="ECO:0000256" key="2">
    <source>
        <dbReference type="ARBA" id="ARBA00022490"/>
    </source>
</evidence>
<comment type="similarity">
    <text evidence="1 7 8">Belongs to the chaperonin (HSP60) family.</text>
</comment>
<evidence type="ECO:0000256" key="4">
    <source>
        <dbReference type="ARBA" id="ARBA00022840"/>
    </source>
</evidence>
<dbReference type="SUPFAM" id="SSF48592">
    <property type="entry name" value="GroEL equatorial domain-like"/>
    <property type="match status" value="1"/>
</dbReference>
<dbReference type="SUPFAM" id="SSF52029">
    <property type="entry name" value="GroEL apical domain-like"/>
    <property type="match status" value="1"/>
</dbReference>
<keyword evidence="5 7" id="KW-0143">Chaperone</keyword>
<dbReference type="Pfam" id="PF00118">
    <property type="entry name" value="Cpn60_TCP1"/>
    <property type="match status" value="1"/>
</dbReference>
<dbReference type="AlphaFoldDB" id="A0A073IG98"/>
<dbReference type="HAMAP" id="MF_00600">
    <property type="entry name" value="CH60"/>
    <property type="match status" value="1"/>
</dbReference>
<dbReference type="PRINTS" id="PR00298">
    <property type="entry name" value="CHAPERONIN60"/>
</dbReference>
<dbReference type="Gene3D" id="3.50.7.10">
    <property type="entry name" value="GroEL"/>
    <property type="match status" value="1"/>
</dbReference>
<dbReference type="InterPro" id="IPR027410">
    <property type="entry name" value="TCP-1-like_intermed_sf"/>
</dbReference>
<evidence type="ECO:0000256" key="3">
    <source>
        <dbReference type="ARBA" id="ARBA00022741"/>
    </source>
</evidence>
<keyword evidence="4 7" id="KW-0067">ATP-binding</keyword>
<dbReference type="PANTHER" id="PTHR45633">
    <property type="entry name" value="60 KDA HEAT SHOCK PROTEIN, MITOCHONDRIAL"/>
    <property type="match status" value="1"/>
</dbReference>
<feature type="binding site" evidence="7">
    <location>
        <position position="496"/>
    </location>
    <ligand>
        <name>ATP</name>
        <dbReference type="ChEBI" id="CHEBI:30616"/>
    </ligand>
</feature>
<evidence type="ECO:0000256" key="8">
    <source>
        <dbReference type="RuleBase" id="RU000418"/>
    </source>
</evidence>
<dbReference type="GO" id="GO:0051082">
    <property type="term" value="F:unfolded protein binding"/>
    <property type="evidence" value="ECO:0007669"/>
    <property type="project" value="UniProtKB-UniRule"/>
</dbReference>
<dbReference type="NCBIfam" id="TIGR02348">
    <property type="entry name" value="GroEL"/>
    <property type="match status" value="1"/>
</dbReference>
<keyword evidence="10" id="KW-0175">Coiled coil</keyword>
<dbReference type="InterPro" id="IPR002423">
    <property type="entry name" value="Cpn60/GroEL/TCP-1"/>
</dbReference>
<evidence type="ECO:0000256" key="5">
    <source>
        <dbReference type="ARBA" id="ARBA00023186"/>
    </source>
</evidence>
<keyword evidence="3 7" id="KW-0547">Nucleotide-binding</keyword>
<dbReference type="EC" id="5.6.1.7" evidence="7"/>
<evidence type="ECO:0000256" key="9">
    <source>
        <dbReference type="RuleBase" id="RU000419"/>
    </source>
</evidence>
<reference evidence="11 12" key="1">
    <citation type="submission" date="2014-01" db="EMBL/GenBank/DDBJ databases">
        <title>Sulfitobacter donghicola JCM 14565 Genome Sequencing.</title>
        <authorList>
            <person name="Lai Q."/>
            <person name="Hong Z."/>
        </authorList>
    </citation>
    <scope>NUCLEOTIDE SEQUENCE [LARGE SCALE GENOMIC DNA]</scope>
    <source>
        <strain evidence="11 12">JCM 14565</strain>
    </source>
</reference>
<comment type="subcellular location">
    <subcellularLocation>
        <location evidence="7">Cytoplasm</location>
    </subcellularLocation>
</comment>
<dbReference type="GO" id="GO:0005737">
    <property type="term" value="C:cytoplasm"/>
    <property type="evidence" value="ECO:0007669"/>
    <property type="project" value="UniProtKB-SubCell"/>
</dbReference>
<dbReference type="GO" id="GO:0140662">
    <property type="term" value="F:ATP-dependent protein folding chaperone"/>
    <property type="evidence" value="ECO:0007669"/>
    <property type="project" value="InterPro"/>
</dbReference>
<organism evidence="11 12">
    <name type="scientific">Sulfitobacter donghicola DSW-25 = KCTC 12864 = JCM 14565</name>
    <dbReference type="NCBI Taxonomy" id="1300350"/>
    <lineage>
        <taxon>Bacteria</taxon>
        <taxon>Pseudomonadati</taxon>
        <taxon>Pseudomonadota</taxon>
        <taxon>Alphaproteobacteria</taxon>
        <taxon>Rhodobacterales</taxon>
        <taxon>Roseobacteraceae</taxon>
        <taxon>Sulfitobacter</taxon>
    </lineage>
</organism>
<dbReference type="InterPro" id="IPR027409">
    <property type="entry name" value="GroEL-like_apical_dom_sf"/>
</dbReference>
<dbReference type="STRING" id="1300350.Z948_2355"/>
<dbReference type="CDD" id="cd03344">
    <property type="entry name" value="GroEL"/>
    <property type="match status" value="1"/>
</dbReference>
<feature type="binding site" evidence="7">
    <location>
        <position position="415"/>
    </location>
    <ligand>
        <name>ATP</name>
        <dbReference type="ChEBI" id="CHEBI:30616"/>
    </ligand>
</feature>
<comment type="caution">
    <text evidence="7">Lacks conserved residue(s) required for the propagation of feature annotation.</text>
</comment>
<dbReference type="NCBIfam" id="NF009488">
    <property type="entry name" value="PRK12850.1"/>
    <property type="match status" value="1"/>
</dbReference>
<keyword evidence="2 7" id="KW-0963">Cytoplasm</keyword>
<dbReference type="eggNOG" id="COG0459">
    <property type="taxonomic scope" value="Bacteria"/>
</dbReference>
<dbReference type="RefSeq" id="WP_025059713.1">
    <property type="nucleotide sequence ID" value="NZ_JAMC01000005.1"/>
</dbReference>
<feature type="binding site" evidence="7">
    <location>
        <position position="51"/>
    </location>
    <ligand>
        <name>ATP</name>
        <dbReference type="ChEBI" id="CHEBI:30616"/>
    </ligand>
</feature>
<keyword evidence="6 7" id="KW-0413">Isomerase</keyword>
<evidence type="ECO:0000256" key="1">
    <source>
        <dbReference type="ARBA" id="ARBA00006607"/>
    </source>
</evidence>
<evidence type="ECO:0000313" key="11">
    <source>
        <dbReference type="EMBL" id="KEJ88829.1"/>
    </source>
</evidence>
<dbReference type="NCBIfam" id="NF009489">
    <property type="entry name" value="PRK12851.1"/>
    <property type="match status" value="1"/>
</dbReference>
<dbReference type="EMBL" id="JAMC01000005">
    <property type="protein sequence ID" value="KEJ88829.1"/>
    <property type="molecule type" value="Genomic_DNA"/>
</dbReference>
<name>A0A073IG98_9RHOB</name>
<gene>
    <name evidence="7" type="primary">groEL</name>
    <name evidence="7" type="synonym">groL</name>
    <name evidence="11" type="ORF">DSW25_14385</name>
</gene>
<dbReference type="OrthoDB" id="9766614at2"/>
<dbReference type="Proteomes" id="UP000027734">
    <property type="component" value="Unassembled WGS sequence"/>
</dbReference>
<feature type="coiled-coil region" evidence="10">
    <location>
        <begin position="339"/>
        <end position="366"/>
    </location>
</feature>
<evidence type="ECO:0000313" key="12">
    <source>
        <dbReference type="Proteomes" id="UP000027734"/>
    </source>
</evidence>
<dbReference type="InterPro" id="IPR018370">
    <property type="entry name" value="Chaperonin_Cpn60_CS"/>
</dbReference>
<dbReference type="NCBIfam" id="NF009487">
    <property type="entry name" value="PRK12849.1"/>
    <property type="match status" value="1"/>
</dbReference>
<comment type="function">
    <text evidence="7 9">Together with its co-chaperonin GroES, plays an essential role in assisting protein folding. The GroEL-GroES system forms a nano-cage that allows encapsulation of the non-native substrate proteins and provides a physical environment optimized to promote and accelerate protein folding.</text>
</comment>
<comment type="subunit">
    <text evidence="7 9">Forms a cylinder of 14 subunits composed of two heptameric rings stacked back-to-back. Interacts with the co-chaperonin GroES.</text>
</comment>
<keyword evidence="12" id="KW-1185">Reference proteome</keyword>
<dbReference type="NCBIfam" id="NF000592">
    <property type="entry name" value="PRK00013.1"/>
    <property type="match status" value="1"/>
</dbReference>
<dbReference type="GO" id="GO:0016853">
    <property type="term" value="F:isomerase activity"/>
    <property type="evidence" value="ECO:0007669"/>
    <property type="project" value="UniProtKB-KW"/>
</dbReference>
<dbReference type="GO" id="GO:0042026">
    <property type="term" value="P:protein refolding"/>
    <property type="evidence" value="ECO:0007669"/>
    <property type="project" value="UniProtKB-UniRule"/>
</dbReference>
<evidence type="ECO:0000256" key="6">
    <source>
        <dbReference type="ARBA" id="ARBA00023235"/>
    </source>
</evidence>
<evidence type="ECO:0000256" key="10">
    <source>
        <dbReference type="SAM" id="Coils"/>
    </source>
</evidence>
<dbReference type="Gene3D" id="3.30.260.10">
    <property type="entry name" value="TCP-1-like chaperonin intermediate domain"/>
    <property type="match status" value="1"/>
</dbReference>
<dbReference type="FunFam" id="3.50.7.10:FF:000001">
    <property type="entry name" value="60 kDa chaperonin"/>
    <property type="match status" value="1"/>
</dbReference>
<dbReference type="InterPro" id="IPR001844">
    <property type="entry name" value="Cpn60/GroEL"/>
</dbReference>